<proteinExistence type="predicted"/>
<dbReference type="GO" id="GO:0005654">
    <property type="term" value="C:nucleoplasm"/>
    <property type="evidence" value="ECO:0007669"/>
    <property type="project" value="TreeGrafter"/>
</dbReference>
<organism evidence="5 6">
    <name type="scientific">Atractosteus spatula</name>
    <name type="common">Alligator gar</name>
    <name type="synonym">Lepisosteus spatula</name>
    <dbReference type="NCBI Taxonomy" id="7917"/>
    <lineage>
        <taxon>Eukaryota</taxon>
        <taxon>Metazoa</taxon>
        <taxon>Chordata</taxon>
        <taxon>Craniata</taxon>
        <taxon>Vertebrata</taxon>
        <taxon>Euteleostomi</taxon>
        <taxon>Actinopterygii</taxon>
        <taxon>Neopterygii</taxon>
        <taxon>Holostei</taxon>
        <taxon>Semionotiformes</taxon>
        <taxon>Lepisosteidae</taxon>
        <taxon>Atractosteus</taxon>
    </lineage>
</organism>
<evidence type="ECO:0000313" key="5">
    <source>
        <dbReference type="EMBL" id="MBN3316895.1"/>
    </source>
</evidence>
<dbReference type="GO" id="GO:0005829">
    <property type="term" value="C:cytosol"/>
    <property type="evidence" value="ECO:0007669"/>
    <property type="project" value="TreeGrafter"/>
</dbReference>
<evidence type="ECO:0000256" key="3">
    <source>
        <dbReference type="PROSITE-ProRule" id="PRU00555"/>
    </source>
</evidence>
<feature type="non-terminal residue" evidence="5">
    <location>
        <position position="1"/>
    </location>
</feature>
<dbReference type="PANTHER" id="PTHR10728">
    <property type="entry name" value="CYTOSOLIC PHOSPHOLIPASE A2"/>
    <property type="match status" value="1"/>
</dbReference>
<feature type="non-terminal residue" evidence="5">
    <location>
        <position position="521"/>
    </location>
</feature>
<dbReference type="InterPro" id="IPR016035">
    <property type="entry name" value="Acyl_Trfase/lysoPLipase"/>
</dbReference>
<dbReference type="Gene3D" id="3.40.1090.10">
    <property type="entry name" value="Cytosolic phospholipase A2 catalytic domain"/>
    <property type="match status" value="2"/>
</dbReference>
<keyword evidence="2 3" id="KW-0443">Lipid metabolism</keyword>
<evidence type="ECO:0000256" key="2">
    <source>
        <dbReference type="ARBA" id="ARBA00023098"/>
    </source>
</evidence>
<keyword evidence="6" id="KW-1185">Reference proteome</keyword>
<dbReference type="GO" id="GO:0005635">
    <property type="term" value="C:nuclear envelope"/>
    <property type="evidence" value="ECO:0007669"/>
    <property type="project" value="TreeGrafter"/>
</dbReference>
<name>A0A8J7NPA8_ATRSP</name>
<comment type="caution">
    <text evidence="5">The sequence shown here is derived from an EMBL/GenBank/DDBJ whole genome shotgun (WGS) entry which is preliminary data.</text>
</comment>
<dbReference type="SUPFAM" id="SSF52151">
    <property type="entry name" value="FabD/lysophospholipase-like"/>
    <property type="match status" value="2"/>
</dbReference>
<dbReference type="EMBL" id="JAAWVO010032360">
    <property type="protein sequence ID" value="MBN3316895.1"/>
    <property type="molecule type" value="Genomic_DNA"/>
</dbReference>
<dbReference type="GO" id="GO:0047498">
    <property type="term" value="F:calcium-dependent phospholipase A2 activity"/>
    <property type="evidence" value="ECO:0007669"/>
    <property type="project" value="TreeGrafter"/>
</dbReference>
<evidence type="ECO:0000256" key="1">
    <source>
        <dbReference type="ARBA" id="ARBA00022801"/>
    </source>
</evidence>
<evidence type="ECO:0000313" key="6">
    <source>
        <dbReference type="Proteomes" id="UP000736164"/>
    </source>
</evidence>
<feature type="domain" description="PLA2c" evidence="4">
    <location>
        <begin position="1"/>
        <end position="521"/>
    </location>
</feature>
<dbReference type="GO" id="GO:0046475">
    <property type="term" value="P:glycerophospholipid catabolic process"/>
    <property type="evidence" value="ECO:0007669"/>
    <property type="project" value="TreeGrafter"/>
</dbReference>
<accession>A0A8J7NPA8</accession>
<protein>
    <submittedName>
        <fullName evidence="5">PA24C phospholipase</fullName>
    </submittedName>
</protein>
<dbReference type="GO" id="GO:0005509">
    <property type="term" value="F:calcium ion binding"/>
    <property type="evidence" value="ECO:0007669"/>
    <property type="project" value="TreeGrafter"/>
</dbReference>
<dbReference type="Proteomes" id="UP000736164">
    <property type="component" value="Unassembled WGS sequence"/>
</dbReference>
<keyword evidence="3" id="KW-0442">Lipid degradation</keyword>
<dbReference type="PANTHER" id="PTHR10728:SF39">
    <property type="entry name" value="CYTOSOLIC PHOSPHOLIPASE A2 GAMMA"/>
    <property type="match status" value="1"/>
</dbReference>
<dbReference type="Pfam" id="PF01735">
    <property type="entry name" value="PLA2_B"/>
    <property type="match status" value="1"/>
</dbReference>
<keyword evidence="1 3" id="KW-0378">Hydrolase</keyword>
<reference evidence="5" key="1">
    <citation type="journal article" date="2021" name="Cell">
        <title>Tracing the genetic footprints of vertebrate landing in non-teleost ray-finned fishes.</title>
        <authorList>
            <person name="Bi X."/>
            <person name="Wang K."/>
            <person name="Yang L."/>
            <person name="Pan H."/>
            <person name="Jiang H."/>
            <person name="Wei Q."/>
            <person name="Fang M."/>
            <person name="Yu H."/>
            <person name="Zhu C."/>
            <person name="Cai Y."/>
            <person name="He Y."/>
            <person name="Gan X."/>
            <person name="Zeng H."/>
            <person name="Yu D."/>
            <person name="Zhu Y."/>
            <person name="Jiang H."/>
            <person name="Qiu Q."/>
            <person name="Yang H."/>
            <person name="Zhang Y.E."/>
            <person name="Wang W."/>
            <person name="Zhu M."/>
            <person name="He S."/>
            <person name="Zhang G."/>
        </authorList>
    </citation>
    <scope>NUCLEOTIDE SEQUENCE</scope>
    <source>
        <strain evidence="5">Allg_001</strain>
    </source>
</reference>
<dbReference type="InterPro" id="IPR002642">
    <property type="entry name" value="LysoPLipase_cat_dom"/>
</dbReference>
<evidence type="ECO:0000259" key="4">
    <source>
        <dbReference type="PROSITE" id="PS51210"/>
    </source>
</evidence>
<dbReference type="AlphaFoldDB" id="A0A8J7NPA8"/>
<sequence length="521" mass="58776">MLSSPLFLNQACVPPIAMLGSGGGLRAMVALMGTLSELGAQNLLDTIMYLCGVSGSTWCMSSLYRDPQWSSHVKEAETKMVKTLSNKKEINPEISNPENSLEEMLQRIRKAIKDDNFSCTDLWATIFVYMVVKEVSISVLLVCVFVHIGSPPLYRSIRTHTDRRLGAPTGTWFEITRHEAGYPEYGAFVDTSALGSQFHGGNKIKHKDEMDMLCLQGLCGSAIGDMKENKKFLIEGEYLTPLAFLEVSNYRISSKDLIQLSLVRSQTHEGISVRIKPQNNRPSLLFTGRPPSEDVFSFYNDVEEDEEDLSLGDECEKRAMIFCLLKLHWNFLCGKDCKHILNSMKNIVKEANEQLMVTTQATENAASYGNVTMNCDKSDVSLLTIFHEIYKMVFFWIWGTKHNFLYEYPNTDNRLPRNLVTEDKIYLIDAGLSINSAYPLVLRRDRGVQLILSFDFSEGDPFMTVTKAAEYCNKNKISFPPIPAMSEEEKNCPSSVYIFKGTNTPTVMHFPLFNKDNCGGK</sequence>
<gene>
    <name evidence="5" type="primary">Pla2g4c_2</name>
    <name evidence="5" type="ORF">GTO95_0003446</name>
</gene>
<dbReference type="GO" id="GO:0005544">
    <property type="term" value="F:calcium-dependent phospholipid binding"/>
    <property type="evidence" value="ECO:0007669"/>
    <property type="project" value="TreeGrafter"/>
</dbReference>
<dbReference type="PROSITE" id="PS51210">
    <property type="entry name" value="PLA2C"/>
    <property type="match status" value="1"/>
</dbReference>